<keyword evidence="2" id="KW-1185">Reference proteome</keyword>
<organism evidence="1 2">
    <name type="scientific">Kingella kingae ATCC 23330</name>
    <dbReference type="NCBI Taxonomy" id="887327"/>
    <lineage>
        <taxon>Bacteria</taxon>
        <taxon>Pseudomonadati</taxon>
        <taxon>Pseudomonadota</taxon>
        <taxon>Betaproteobacteria</taxon>
        <taxon>Neisseriales</taxon>
        <taxon>Neisseriaceae</taxon>
        <taxon>Kingella</taxon>
    </lineage>
</organism>
<comment type="caution">
    <text evidence="1">The sequence shown here is derived from an EMBL/GenBank/DDBJ whole genome shotgun (WGS) entry which is preliminary data.</text>
</comment>
<dbReference type="AlphaFoldDB" id="F5S550"/>
<reference evidence="1 2" key="1">
    <citation type="submission" date="2011-04" db="EMBL/GenBank/DDBJ databases">
        <authorList>
            <person name="Muzny D."/>
            <person name="Qin X."/>
            <person name="Deng J."/>
            <person name="Jiang H."/>
            <person name="Liu Y."/>
            <person name="Qu J."/>
            <person name="Song X.-Z."/>
            <person name="Zhang L."/>
            <person name="Thornton R."/>
            <person name="Coyle M."/>
            <person name="Francisco L."/>
            <person name="Jackson L."/>
            <person name="Javaid M."/>
            <person name="Korchina V."/>
            <person name="Kovar C."/>
            <person name="Mata R."/>
            <person name="Mathew T."/>
            <person name="Ngo R."/>
            <person name="Nguyen L."/>
            <person name="Nguyen N."/>
            <person name="Okwuonu G."/>
            <person name="Ongeri F."/>
            <person name="Pham C."/>
            <person name="Simmons D."/>
            <person name="Wilczek-Boney K."/>
            <person name="Hale W."/>
            <person name="Jakkamsetti A."/>
            <person name="Pham P."/>
            <person name="Ruth R."/>
            <person name="San Lucas F."/>
            <person name="Warren J."/>
            <person name="Zhang J."/>
            <person name="Zhao Z."/>
            <person name="Zhou C."/>
            <person name="Zhu D."/>
            <person name="Lee S."/>
            <person name="Bess C."/>
            <person name="Blankenburg K."/>
            <person name="Forbes L."/>
            <person name="Fu Q."/>
            <person name="Gubbala S."/>
            <person name="Hirani K."/>
            <person name="Jayaseelan J.C."/>
            <person name="Lara F."/>
            <person name="Munidasa M."/>
            <person name="Palculict T."/>
            <person name="Patil S."/>
            <person name="Pu L.-L."/>
            <person name="Saada N."/>
            <person name="Tang L."/>
            <person name="Weissenberger G."/>
            <person name="Zhu Y."/>
            <person name="Hemphill L."/>
            <person name="Shang Y."/>
            <person name="Youmans B."/>
            <person name="Ayvaz T."/>
            <person name="Ross M."/>
            <person name="Santibanez J."/>
            <person name="Aqrawi P."/>
            <person name="Gross S."/>
            <person name="Joshi V."/>
            <person name="Fowler G."/>
            <person name="Nazareth L."/>
            <person name="Reid J."/>
            <person name="Worley K."/>
            <person name="Petrosino J."/>
            <person name="Highlander S."/>
            <person name="Gibbs R."/>
        </authorList>
    </citation>
    <scope>NUCLEOTIDE SEQUENCE [LARGE SCALE GENOMIC DNA]</scope>
    <source>
        <strain evidence="1 2">ATCC 23330</strain>
    </source>
</reference>
<gene>
    <name evidence="1" type="ORF">HMPREF0476_0333</name>
</gene>
<protein>
    <submittedName>
        <fullName evidence="1">Uncharacterized protein</fullName>
    </submittedName>
</protein>
<evidence type="ECO:0000313" key="1">
    <source>
        <dbReference type="EMBL" id="EGK11475.1"/>
    </source>
</evidence>
<name>F5S550_KINKI</name>
<proteinExistence type="predicted"/>
<dbReference type="Proteomes" id="UP000004207">
    <property type="component" value="Unassembled WGS sequence"/>
</dbReference>
<dbReference type="HOGENOM" id="CLU_3311153_0_0_4"/>
<accession>F5S550</accession>
<sequence>MGWELGCKFFVRFKSSLHFFVCLQKVQAAFYAKIGKNMP</sequence>
<dbReference type="EMBL" id="AFHS01000010">
    <property type="protein sequence ID" value="EGK11475.1"/>
    <property type="molecule type" value="Genomic_DNA"/>
</dbReference>
<evidence type="ECO:0000313" key="2">
    <source>
        <dbReference type="Proteomes" id="UP000004207"/>
    </source>
</evidence>